<gene>
    <name evidence="1" type="ORF">BV22DRAFT_1037467</name>
</gene>
<protein>
    <submittedName>
        <fullName evidence="1">Uncharacterized protein</fullName>
    </submittedName>
</protein>
<keyword evidence="2" id="KW-1185">Reference proteome</keyword>
<reference evidence="1" key="1">
    <citation type="journal article" date="2021" name="New Phytol.">
        <title>Evolutionary innovations through gain and loss of genes in the ectomycorrhizal Boletales.</title>
        <authorList>
            <person name="Wu G."/>
            <person name="Miyauchi S."/>
            <person name="Morin E."/>
            <person name="Kuo A."/>
            <person name="Drula E."/>
            <person name="Varga T."/>
            <person name="Kohler A."/>
            <person name="Feng B."/>
            <person name="Cao Y."/>
            <person name="Lipzen A."/>
            <person name="Daum C."/>
            <person name="Hundley H."/>
            <person name="Pangilinan J."/>
            <person name="Johnson J."/>
            <person name="Barry K."/>
            <person name="LaButti K."/>
            <person name="Ng V."/>
            <person name="Ahrendt S."/>
            <person name="Min B."/>
            <person name="Choi I.G."/>
            <person name="Park H."/>
            <person name="Plett J.M."/>
            <person name="Magnuson J."/>
            <person name="Spatafora J.W."/>
            <person name="Nagy L.G."/>
            <person name="Henrissat B."/>
            <person name="Grigoriev I.V."/>
            <person name="Yang Z.L."/>
            <person name="Xu J."/>
            <person name="Martin F.M."/>
        </authorList>
    </citation>
    <scope>NUCLEOTIDE SEQUENCE</scope>
    <source>
        <strain evidence="1">KUC20120723A-06</strain>
    </source>
</reference>
<sequence>MEKFSAFRDPGTGIQPFLSPVPPSETDVLATAFLPIRHLIGTLRTSLVLVLALVYLILVRGVCLILTPIPSVSRTVTRLCTALLARLALCLIGFWWIPAELVTRKRGKAPISSWRPAAGDLIVSNWVSWVEILWLAYRYDPIFVLPVSNAAVIPVSSTPGDASISYTPGRRTGTGSAAISSSQRVMSTRRPILGFKVVSLLSMIRLTGQTPQSSSTELRSIEEIRRSSDRPLVIFPECTTSNGRGLLRFAAIFKGVDVPPKGYNIFVMCVRYDPPSSLKPTLSYSVPSTSFTPLRHLYNVATALPPQSISIRLLSLSDSPSSQLFMVSEVVPSPGPDDDVLSEACAVLIAQIGKMKRVGLGWEDKAAFLDFYRGRAK</sequence>
<evidence type="ECO:0000313" key="2">
    <source>
        <dbReference type="Proteomes" id="UP000790709"/>
    </source>
</evidence>
<evidence type="ECO:0000313" key="1">
    <source>
        <dbReference type="EMBL" id="KAH7922444.1"/>
    </source>
</evidence>
<name>A0ACB8BB21_9AGAM</name>
<accession>A0ACB8BB21</accession>
<comment type="caution">
    <text evidence="1">The sequence shown here is derived from an EMBL/GenBank/DDBJ whole genome shotgun (WGS) entry which is preliminary data.</text>
</comment>
<organism evidence="1 2">
    <name type="scientific">Leucogyrophana mollusca</name>
    <dbReference type="NCBI Taxonomy" id="85980"/>
    <lineage>
        <taxon>Eukaryota</taxon>
        <taxon>Fungi</taxon>
        <taxon>Dikarya</taxon>
        <taxon>Basidiomycota</taxon>
        <taxon>Agaricomycotina</taxon>
        <taxon>Agaricomycetes</taxon>
        <taxon>Agaricomycetidae</taxon>
        <taxon>Boletales</taxon>
        <taxon>Boletales incertae sedis</taxon>
        <taxon>Leucogyrophana</taxon>
    </lineage>
</organism>
<proteinExistence type="predicted"/>
<dbReference type="Proteomes" id="UP000790709">
    <property type="component" value="Unassembled WGS sequence"/>
</dbReference>
<dbReference type="EMBL" id="MU266484">
    <property type="protein sequence ID" value="KAH7922444.1"/>
    <property type="molecule type" value="Genomic_DNA"/>
</dbReference>